<feature type="domain" description="G-protein coupled receptors family 3 profile" evidence="8">
    <location>
        <begin position="484"/>
        <end position="742"/>
    </location>
</feature>
<evidence type="ECO:0000256" key="5">
    <source>
        <dbReference type="SAM" id="MobiDB-lite"/>
    </source>
</evidence>
<feature type="transmembrane region" description="Helical" evidence="6">
    <location>
        <begin position="545"/>
        <end position="567"/>
    </location>
</feature>
<feature type="region of interest" description="Disordered" evidence="5">
    <location>
        <begin position="753"/>
        <end position="779"/>
    </location>
</feature>
<feature type="transmembrane region" description="Helical" evidence="6">
    <location>
        <begin position="587"/>
        <end position="614"/>
    </location>
</feature>
<evidence type="ECO:0000259" key="8">
    <source>
        <dbReference type="PROSITE" id="PS50259"/>
    </source>
</evidence>
<reference evidence="9 10" key="2">
    <citation type="submission" date="2016-08" db="EMBL/GenBank/DDBJ databases">
        <title>Pervasive Adenine N6-methylation of Active Genes in Fungi.</title>
        <authorList>
            <consortium name="DOE Joint Genome Institute"/>
            <person name="Mondo S.J."/>
            <person name="Dannebaum R.O."/>
            <person name="Kuo R.C."/>
            <person name="Labutti K."/>
            <person name="Haridas S."/>
            <person name="Kuo A."/>
            <person name="Salamov A."/>
            <person name="Ahrendt S.R."/>
            <person name="Lipzen A."/>
            <person name="Sullivan W."/>
            <person name="Andreopoulos W.B."/>
            <person name="Clum A."/>
            <person name="Lindquist E."/>
            <person name="Daum C."/>
            <person name="Ramamoorthy G.K."/>
            <person name="Gryganskyi A."/>
            <person name="Culley D."/>
            <person name="Magnuson J.K."/>
            <person name="James T.Y."/>
            <person name="O'Malley M.A."/>
            <person name="Stajich J.E."/>
            <person name="Spatafora J.W."/>
            <person name="Visel A."/>
            <person name="Grigoriev I.V."/>
        </authorList>
    </citation>
    <scope>NUCLEOTIDE SEQUENCE [LARGE SCALE GENOMIC DNA]</scope>
    <source>
        <strain evidence="10">finn</strain>
    </source>
</reference>
<feature type="compositionally biased region" description="Acidic residues" evidence="5">
    <location>
        <begin position="767"/>
        <end position="779"/>
    </location>
</feature>
<dbReference type="GO" id="GO:0016020">
    <property type="term" value="C:membrane"/>
    <property type="evidence" value="ECO:0007669"/>
    <property type="project" value="UniProtKB-SubCell"/>
</dbReference>
<dbReference type="GO" id="GO:0004930">
    <property type="term" value="F:G protein-coupled receptor activity"/>
    <property type="evidence" value="ECO:0007669"/>
    <property type="project" value="InterPro"/>
</dbReference>
<protein>
    <recommendedName>
        <fullName evidence="8">G-protein coupled receptors family 3 profile domain-containing protein</fullName>
    </recommendedName>
</protein>
<feature type="transmembrane region" description="Helical" evidence="6">
    <location>
        <begin position="668"/>
        <end position="691"/>
    </location>
</feature>
<sequence length="803" mass="94170">MKIIICFHYIFYIWILFTEKALTKLTEKSVLINKKRDITNINILIDKPENIIIDNEWNINNYNNVVNQYLKEKLNNVEVNFSYNENASGEIKNKKEYEDYVNYILNQLKKFDYDIFILDEKFLFGDISTIESSYVRNTFNERNIQKYYLNLSEYFEKNKHMNKRFDNDAFHEAYTYIYSFLKDNTSDTNIYNHDIVSGGFMNDILYGLPYEIDFNIVYNTDKQKANLENDHIFKSINLVNDDKLFATFIEYLYSVDNNIEEFLRYHIKDENSNNKERNYIDSFRNYLLHNNKFSTSDLDALTLNNTFNNLKNDHHSFYGKASHYCSIKSQKDIGSVSKSFLFKKTVVNKKYLVINKNSQINKDLLFQVALQLTSSDFQTVTFEKLCKLPTYTMNEVKPDVFHDDLDYKNIVESVESIDMKKLFTSEYSAPFMEIRAFLPEALKKFLIDGNSEPIVDMLENIYYLVMDKNSNKDVSTLGLYIPMVIFTIVSIIIIGLVIKYKEHPRVKLLSPGLCIIIIIGYSIDIPLTPYFMIQNPSILKCKYEFIESILDSSLIMFPMVAITYRIYSIYNNTSKVVIGKRLKNKRLFIILGTLFIISVVTAAITAFFIFHFYLESYGNISTYRQQTCEFDESDGFTYVDYGIFFILLISIVYMIIKTGKISKHYGEFNFIYGLILILIAESLRDFIIPYLPANGYFTYYVIFLIAYMVYNILCVYIIVGSRLIYAIRHPEQEFSNKADSNFTKSTTNLISKDKKKSNSSETINYNIEDENEIENENENETDISVHISFSSPNSSNKTLYSNE</sequence>
<evidence type="ECO:0000256" key="4">
    <source>
        <dbReference type="ARBA" id="ARBA00023136"/>
    </source>
</evidence>
<keyword evidence="2 6" id="KW-0812">Transmembrane</keyword>
<evidence type="ECO:0000313" key="10">
    <source>
        <dbReference type="Proteomes" id="UP000193719"/>
    </source>
</evidence>
<evidence type="ECO:0000256" key="3">
    <source>
        <dbReference type="ARBA" id="ARBA00022989"/>
    </source>
</evidence>
<evidence type="ECO:0000256" key="7">
    <source>
        <dbReference type="SAM" id="SignalP"/>
    </source>
</evidence>
<accession>A0A1Y1UYF1</accession>
<keyword evidence="3 6" id="KW-1133">Transmembrane helix</keyword>
<feature type="non-terminal residue" evidence="9">
    <location>
        <position position="803"/>
    </location>
</feature>
<gene>
    <name evidence="9" type="ORF">BCR36DRAFT_337135</name>
</gene>
<feature type="signal peptide" evidence="7">
    <location>
        <begin position="1"/>
        <end position="23"/>
    </location>
</feature>
<reference evidence="9 10" key="1">
    <citation type="submission" date="2016-08" db="EMBL/GenBank/DDBJ databases">
        <title>Genomes of anaerobic fungi encode conserved fungal cellulosomes for biomass hydrolysis.</title>
        <authorList>
            <consortium name="DOE Joint Genome Institute"/>
            <person name="Haitjema C.H."/>
            <person name="Gilmore S.P."/>
            <person name="Henske J.K."/>
            <person name="Solomon K.V."/>
            <person name="De Groot R."/>
            <person name="Kuo A."/>
            <person name="Mondo S.J."/>
            <person name="Salamov A.A."/>
            <person name="Labutti K."/>
            <person name="Zhao Z."/>
            <person name="Chiniquy J."/>
            <person name="Barry K."/>
            <person name="Brewer H.M."/>
            <person name="Purvine S.O."/>
            <person name="Wright A.T."/>
            <person name="Boxma B."/>
            <person name="Van Alen T."/>
            <person name="Hackstein J.H."/>
            <person name="Baker S.E."/>
            <person name="Grigoriev I.V."/>
            <person name="O'Malley M.A."/>
        </authorList>
    </citation>
    <scope>NUCLEOTIDE SEQUENCE [LARGE SCALE GENOMIC DNA]</scope>
    <source>
        <strain evidence="10">finn</strain>
    </source>
</reference>
<feature type="transmembrane region" description="Helical" evidence="6">
    <location>
        <begin position="477"/>
        <end position="498"/>
    </location>
</feature>
<feature type="chain" id="PRO_5012463252" description="G-protein coupled receptors family 3 profile domain-containing protein" evidence="7">
    <location>
        <begin position="24"/>
        <end position="803"/>
    </location>
</feature>
<evidence type="ECO:0000256" key="1">
    <source>
        <dbReference type="ARBA" id="ARBA00004141"/>
    </source>
</evidence>
<dbReference type="PROSITE" id="PS50259">
    <property type="entry name" value="G_PROTEIN_RECEP_F3_4"/>
    <property type="match status" value="1"/>
</dbReference>
<keyword evidence="7" id="KW-0732">Signal</keyword>
<comment type="caution">
    <text evidence="9">The sequence shown here is derived from an EMBL/GenBank/DDBJ whole genome shotgun (WGS) entry which is preliminary data.</text>
</comment>
<feature type="transmembrane region" description="Helical" evidence="6">
    <location>
        <begin position="638"/>
        <end position="656"/>
    </location>
</feature>
<name>A0A1Y1UYF1_9FUNG</name>
<keyword evidence="4 6" id="KW-0472">Membrane</keyword>
<dbReference type="Pfam" id="PF00003">
    <property type="entry name" value="7tm_3"/>
    <property type="match status" value="1"/>
</dbReference>
<dbReference type="Proteomes" id="UP000193719">
    <property type="component" value="Unassembled WGS sequence"/>
</dbReference>
<dbReference type="InterPro" id="IPR017978">
    <property type="entry name" value="GPCR_3_C"/>
</dbReference>
<keyword evidence="10" id="KW-1185">Reference proteome</keyword>
<proteinExistence type="predicted"/>
<evidence type="ECO:0000256" key="6">
    <source>
        <dbReference type="SAM" id="Phobius"/>
    </source>
</evidence>
<evidence type="ECO:0000256" key="2">
    <source>
        <dbReference type="ARBA" id="ARBA00022692"/>
    </source>
</evidence>
<comment type="subcellular location">
    <subcellularLocation>
        <location evidence="1">Membrane</location>
        <topology evidence="1">Multi-pass membrane protein</topology>
    </subcellularLocation>
</comment>
<dbReference type="AlphaFoldDB" id="A0A1Y1UYF1"/>
<dbReference type="EMBL" id="MCFH01000062">
    <property type="protein sequence ID" value="ORX42625.1"/>
    <property type="molecule type" value="Genomic_DNA"/>
</dbReference>
<feature type="transmembrane region" description="Helical" evidence="6">
    <location>
        <begin position="510"/>
        <end position="533"/>
    </location>
</feature>
<organism evidence="9 10">
    <name type="scientific">Piromyces finnis</name>
    <dbReference type="NCBI Taxonomy" id="1754191"/>
    <lineage>
        <taxon>Eukaryota</taxon>
        <taxon>Fungi</taxon>
        <taxon>Fungi incertae sedis</taxon>
        <taxon>Chytridiomycota</taxon>
        <taxon>Chytridiomycota incertae sedis</taxon>
        <taxon>Neocallimastigomycetes</taxon>
        <taxon>Neocallimastigales</taxon>
        <taxon>Neocallimastigaceae</taxon>
        <taxon>Piromyces</taxon>
    </lineage>
</organism>
<dbReference type="OrthoDB" id="10550749at2759"/>
<evidence type="ECO:0000313" key="9">
    <source>
        <dbReference type="EMBL" id="ORX42625.1"/>
    </source>
</evidence>
<feature type="transmembrane region" description="Helical" evidence="6">
    <location>
        <begin position="697"/>
        <end position="719"/>
    </location>
</feature>